<sequence length="111" mass="13154">MTNLYELTLLVKKETDEAESKKLLDKISKWVVEKGKIVESKFQGKKNLVYPIKKELSANFWLMTCDMEGSNVKEMVEKFKLEERILRYLFVRIDRKPKKPKVLKTKTSVKK</sequence>
<evidence type="ECO:0000313" key="4">
    <source>
        <dbReference type="EMBL" id="OGG20365.1"/>
    </source>
</evidence>
<keyword evidence="3" id="KW-0694">RNA-binding</keyword>
<dbReference type="PANTHER" id="PTHR21011">
    <property type="entry name" value="MITOCHONDRIAL 28S RIBOSOMAL PROTEIN S6"/>
    <property type="match status" value="1"/>
</dbReference>
<dbReference type="AlphaFoldDB" id="A0A1F6A6M4"/>
<dbReference type="STRING" id="1798384.A3D03_05975"/>
<comment type="function">
    <text evidence="3">Binds together with bS18 to 16S ribosomal RNA.</text>
</comment>
<organism evidence="4 5">
    <name type="scientific">Candidatus Gottesmanbacteria bacterium RIFCSPHIGHO2_02_FULL_40_13</name>
    <dbReference type="NCBI Taxonomy" id="1798384"/>
    <lineage>
        <taxon>Bacteria</taxon>
        <taxon>Candidatus Gottesmaniibacteriota</taxon>
    </lineage>
</organism>
<keyword evidence="3" id="KW-0699">rRNA-binding</keyword>
<proteinExistence type="inferred from homology"/>
<dbReference type="GO" id="GO:0006412">
    <property type="term" value="P:translation"/>
    <property type="evidence" value="ECO:0007669"/>
    <property type="project" value="UniProtKB-UniRule"/>
</dbReference>
<dbReference type="PANTHER" id="PTHR21011:SF1">
    <property type="entry name" value="SMALL RIBOSOMAL SUBUNIT PROTEIN BS6M"/>
    <property type="match status" value="1"/>
</dbReference>
<dbReference type="Proteomes" id="UP000177092">
    <property type="component" value="Unassembled WGS sequence"/>
</dbReference>
<dbReference type="GO" id="GO:0003735">
    <property type="term" value="F:structural constituent of ribosome"/>
    <property type="evidence" value="ECO:0007669"/>
    <property type="project" value="InterPro"/>
</dbReference>
<dbReference type="GO" id="GO:0005840">
    <property type="term" value="C:ribosome"/>
    <property type="evidence" value="ECO:0007669"/>
    <property type="project" value="UniProtKB-KW"/>
</dbReference>
<keyword evidence="3 4" id="KW-0689">Ribosomal protein</keyword>
<dbReference type="Pfam" id="PF01250">
    <property type="entry name" value="Ribosomal_S6"/>
    <property type="match status" value="1"/>
</dbReference>
<evidence type="ECO:0000256" key="2">
    <source>
        <dbReference type="ARBA" id="ARBA00035294"/>
    </source>
</evidence>
<dbReference type="GO" id="GO:1990904">
    <property type="term" value="C:ribonucleoprotein complex"/>
    <property type="evidence" value="ECO:0007669"/>
    <property type="project" value="UniProtKB-KW"/>
</dbReference>
<name>A0A1F6A6M4_9BACT</name>
<evidence type="ECO:0000313" key="5">
    <source>
        <dbReference type="Proteomes" id="UP000177092"/>
    </source>
</evidence>
<gene>
    <name evidence="3" type="primary">rpsF</name>
    <name evidence="4" type="ORF">A3D03_05975</name>
</gene>
<dbReference type="InterPro" id="IPR035980">
    <property type="entry name" value="Ribosomal_bS6_sf"/>
</dbReference>
<dbReference type="CDD" id="cd00473">
    <property type="entry name" value="bS6"/>
    <property type="match status" value="1"/>
</dbReference>
<evidence type="ECO:0000256" key="1">
    <source>
        <dbReference type="ARBA" id="ARBA00009512"/>
    </source>
</evidence>
<dbReference type="Gene3D" id="3.30.70.60">
    <property type="match status" value="1"/>
</dbReference>
<dbReference type="NCBIfam" id="TIGR00166">
    <property type="entry name" value="S6"/>
    <property type="match status" value="1"/>
</dbReference>
<reference evidence="4 5" key="1">
    <citation type="journal article" date="2016" name="Nat. Commun.">
        <title>Thousands of microbial genomes shed light on interconnected biogeochemical processes in an aquifer system.</title>
        <authorList>
            <person name="Anantharaman K."/>
            <person name="Brown C.T."/>
            <person name="Hug L.A."/>
            <person name="Sharon I."/>
            <person name="Castelle C.J."/>
            <person name="Probst A.J."/>
            <person name="Thomas B.C."/>
            <person name="Singh A."/>
            <person name="Wilkins M.J."/>
            <person name="Karaoz U."/>
            <person name="Brodie E.L."/>
            <person name="Williams K.H."/>
            <person name="Hubbard S.S."/>
            <person name="Banfield J.F."/>
        </authorList>
    </citation>
    <scope>NUCLEOTIDE SEQUENCE [LARGE SCALE GENOMIC DNA]</scope>
</reference>
<dbReference type="GO" id="GO:0070181">
    <property type="term" value="F:small ribosomal subunit rRNA binding"/>
    <property type="evidence" value="ECO:0007669"/>
    <property type="project" value="TreeGrafter"/>
</dbReference>
<dbReference type="InterPro" id="IPR000529">
    <property type="entry name" value="Ribosomal_bS6"/>
</dbReference>
<dbReference type="GO" id="GO:0005737">
    <property type="term" value="C:cytoplasm"/>
    <property type="evidence" value="ECO:0007669"/>
    <property type="project" value="UniProtKB-ARBA"/>
</dbReference>
<comment type="caution">
    <text evidence="4">The sequence shown here is derived from an EMBL/GenBank/DDBJ whole genome shotgun (WGS) entry which is preliminary data.</text>
</comment>
<accession>A0A1F6A6M4</accession>
<dbReference type="HAMAP" id="MF_00360">
    <property type="entry name" value="Ribosomal_bS6"/>
    <property type="match status" value="1"/>
</dbReference>
<evidence type="ECO:0000256" key="3">
    <source>
        <dbReference type="HAMAP-Rule" id="MF_00360"/>
    </source>
</evidence>
<dbReference type="SUPFAM" id="SSF54995">
    <property type="entry name" value="Ribosomal protein S6"/>
    <property type="match status" value="1"/>
</dbReference>
<protein>
    <recommendedName>
        <fullName evidence="2 3">Small ribosomal subunit protein bS6</fullName>
    </recommendedName>
</protein>
<keyword evidence="3" id="KW-0687">Ribonucleoprotein</keyword>
<dbReference type="InterPro" id="IPR014717">
    <property type="entry name" value="Transl_elong_EF1B/ribsomal_bS6"/>
</dbReference>
<dbReference type="InterPro" id="IPR020814">
    <property type="entry name" value="Ribosomal_S6_plastid/chlpt"/>
</dbReference>
<comment type="similarity">
    <text evidence="1 3">Belongs to the bacterial ribosomal protein bS6 family.</text>
</comment>
<dbReference type="EMBL" id="MFJN01000048">
    <property type="protein sequence ID" value="OGG20365.1"/>
    <property type="molecule type" value="Genomic_DNA"/>
</dbReference>